<gene>
    <name evidence="2" type="ORF">OCV99_02450</name>
</gene>
<dbReference type="Proteomes" id="UP001652431">
    <property type="component" value="Unassembled WGS sequence"/>
</dbReference>
<dbReference type="EMBL" id="JAOQJU010000002">
    <property type="protein sequence ID" value="MCU6685423.1"/>
    <property type="molecule type" value="Genomic_DNA"/>
</dbReference>
<keyword evidence="1" id="KW-0812">Transmembrane</keyword>
<dbReference type="InterPro" id="IPR021215">
    <property type="entry name" value="DUF2752"/>
</dbReference>
<evidence type="ECO:0000256" key="1">
    <source>
        <dbReference type="SAM" id="Phobius"/>
    </source>
</evidence>
<keyword evidence="1" id="KW-1133">Transmembrane helix</keyword>
<feature type="transmembrane region" description="Helical" evidence="1">
    <location>
        <begin position="89"/>
        <end position="107"/>
    </location>
</feature>
<proteinExistence type="predicted"/>
<reference evidence="2 3" key="1">
    <citation type="journal article" date="2021" name="ISME Commun">
        <title>Automated analysis of genomic sequences facilitates high-throughput and comprehensive description of bacteria.</title>
        <authorList>
            <person name="Hitch T.C.A."/>
        </authorList>
    </citation>
    <scope>NUCLEOTIDE SEQUENCE [LARGE SCALE GENOMIC DNA]</scope>
    <source>
        <strain evidence="2 3">Sanger_03</strain>
    </source>
</reference>
<dbReference type="RefSeq" id="WP_227191856.1">
    <property type="nucleotide sequence ID" value="NZ_JAOQJU010000002.1"/>
</dbReference>
<accession>A0ABT2RJ85</accession>
<organism evidence="2 3">
    <name type="scientific">Dorea acetigenes</name>
    <dbReference type="NCBI Taxonomy" id="2981787"/>
    <lineage>
        <taxon>Bacteria</taxon>
        <taxon>Bacillati</taxon>
        <taxon>Bacillota</taxon>
        <taxon>Clostridia</taxon>
        <taxon>Lachnospirales</taxon>
        <taxon>Lachnospiraceae</taxon>
        <taxon>Dorea</taxon>
    </lineage>
</organism>
<name>A0ABT2RJ85_9FIRM</name>
<protein>
    <submittedName>
        <fullName evidence="2">DUF2752 domain-containing protein</fullName>
    </submittedName>
</protein>
<keyword evidence="1" id="KW-0472">Membrane</keyword>
<sequence length="137" mass="16451">MDIKSAKWVIIFIIAYFVFLKNFLYSTCPLVILTGFPCPMCGMTRAGFALLRLNFGEAFHIHPFIYPIIFMIVIFCINRYLLLKKTPEWMKWCMIFLLASMVLFYIWRMYRYFPGEPPMSYYYNNAASCFFRTFVIR</sequence>
<keyword evidence="3" id="KW-1185">Reference proteome</keyword>
<evidence type="ECO:0000313" key="2">
    <source>
        <dbReference type="EMBL" id="MCU6685423.1"/>
    </source>
</evidence>
<feature type="transmembrane region" description="Helical" evidence="1">
    <location>
        <begin position="63"/>
        <end position="83"/>
    </location>
</feature>
<evidence type="ECO:0000313" key="3">
    <source>
        <dbReference type="Proteomes" id="UP001652431"/>
    </source>
</evidence>
<feature type="transmembrane region" description="Helical" evidence="1">
    <location>
        <begin position="7"/>
        <end position="24"/>
    </location>
</feature>
<dbReference type="Pfam" id="PF10825">
    <property type="entry name" value="DUF2752"/>
    <property type="match status" value="1"/>
</dbReference>
<comment type="caution">
    <text evidence="2">The sequence shown here is derived from an EMBL/GenBank/DDBJ whole genome shotgun (WGS) entry which is preliminary data.</text>
</comment>